<dbReference type="PANTHER" id="PTHR33371">
    <property type="entry name" value="INTERMEMBRANE PHOSPHOLIPID TRANSPORT SYSTEM BINDING PROTEIN MLAD-RELATED"/>
    <property type="match status" value="1"/>
</dbReference>
<dbReference type="Proteomes" id="UP000094243">
    <property type="component" value="Unassembled WGS sequence"/>
</dbReference>
<dbReference type="InterPro" id="IPR052336">
    <property type="entry name" value="MlaD_Phospholipid_Transporter"/>
</dbReference>
<organism evidence="3 4">
    <name type="scientific">Mycolicibacterium holsaticum</name>
    <dbReference type="NCBI Taxonomy" id="152142"/>
    <lineage>
        <taxon>Bacteria</taxon>
        <taxon>Bacillati</taxon>
        <taxon>Actinomycetota</taxon>
        <taxon>Actinomycetes</taxon>
        <taxon>Mycobacteriales</taxon>
        <taxon>Mycobacteriaceae</taxon>
        <taxon>Mycolicibacterium</taxon>
    </lineage>
</organism>
<protein>
    <submittedName>
        <fullName evidence="3">Mammalian cell entry protein</fullName>
    </submittedName>
</protein>
<dbReference type="PANTHER" id="PTHR33371:SF16">
    <property type="entry name" value="MCE-FAMILY PROTEIN MCE3F"/>
    <property type="match status" value="1"/>
</dbReference>
<dbReference type="EMBL" id="MIGZ01000052">
    <property type="protein sequence ID" value="ODQ94005.1"/>
    <property type="molecule type" value="Genomic_DNA"/>
</dbReference>
<evidence type="ECO:0000259" key="2">
    <source>
        <dbReference type="Pfam" id="PF02470"/>
    </source>
</evidence>
<evidence type="ECO:0000313" key="3">
    <source>
        <dbReference type="EMBL" id="ODQ94005.1"/>
    </source>
</evidence>
<proteinExistence type="predicted"/>
<dbReference type="OrthoDB" id="4741753at2"/>
<sequence length="473" mass="50942">MRPNRRILIQLAFFVVITGVGGAIMTLNYMRLPELLFGAGHYRVTVELPVAAGLYKNGNVTYRGTEVGRVHDIRLSGDAVVAELSLKTGISIPADLDASVRSQSAIGEQYVALSPRVDDGPMLQDGDVIRLDRTSVPPDINALLNATNEGLEAIPRDNLQTTVDEAYMAFGGLGPELSRLIRGSTTLATDARSELDFLTGLIEEAPPVLETQTRTAGSVRAWAAHLADITDQVRTHDAELTRLLERGPAGADELRQAVDLVQPTLPVLLANLVSVGEVALTYQASIEQLLVLLPQNTAVVQGAGLANRDVKGPYKGGYLSFNLNVNLPPVCATGYLPAQQRRSPSETDYPARPAGDIYCRIPQDAPFNVRGARNLPCQTRPGKRAPTVRMCESDENYVPLNDGFNWKGDPNATLSGQPIPQLAPLASPIATAHYDPETGAYRGPDGQLFTQSDLGRSAQGQTWQSMLVPPQPN</sequence>
<comment type="caution">
    <text evidence="3">The sequence shown here is derived from an EMBL/GenBank/DDBJ whole genome shotgun (WGS) entry which is preliminary data.</text>
</comment>
<reference evidence="4" key="1">
    <citation type="submission" date="2016-09" db="EMBL/GenBank/DDBJ databases">
        <authorList>
            <person name="Greninger A.L."/>
            <person name="Jerome K.R."/>
            <person name="Mcnair B."/>
            <person name="Wallis C."/>
            <person name="Fang F."/>
        </authorList>
    </citation>
    <scope>NUCLEOTIDE SEQUENCE [LARGE SCALE GENOMIC DNA]</scope>
    <source>
        <strain evidence="4">M7</strain>
    </source>
</reference>
<dbReference type="InterPro" id="IPR003399">
    <property type="entry name" value="Mce/MlaD"/>
</dbReference>
<dbReference type="RefSeq" id="WP_069405242.1">
    <property type="nucleotide sequence ID" value="NZ_MIGZ01000052.1"/>
</dbReference>
<dbReference type="Pfam" id="PF02470">
    <property type="entry name" value="MlaD"/>
    <property type="match status" value="1"/>
</dbReference>
<dbReference type="GO" id="GO:0005576">
    <property type="term" value="C:extracellular region"/>
    <property type="evidence" value="ECO:0007669"/>
    <property type="project" value="TreeGrafter"/>
</dbReference>
<evidence type="ECO:0000313" key="4">
    <source>
        <dbReference type="Proteomes" id="UP000094243"/>
    </source>
</evidence>
<gene>
    <name evidence="3" type="ORF">BHQ17_11165</name>
</gene>
<feature type="compositionally biased region" description="Polar residues" evidence="1">
    <location>
        <begin position="448"/>
        <end position="465"/>
    </location>
</feature>
<accession>A0A1E3RVS2</accession>
<dbReference type="InterPro" id="IPR005693">
    <property type="entry name" value="Mce"/>
</dbReference>
<keyword evidence="4" id="KW-1185">Reference proteome</keyword>
<feature type="domain" description="Mce/MlaD" evidence="2">
    <location>
        <begin position="41"/>
        <end position="115"/>
    </location>
</feature>
<evidence type="ECO:0000256" key="1">
    <source>
        <dbReference type="SAM" id="MobiDB-lite"/>
    </source>
</evidence>
<dbReference type="NCBIfam" id="TIGR00996">
    <property type="entry name" value="Mtu_fam_mce"/>
    <property type="match status" value="1"/>
</dbReference>
<dbReference type="AlphaFoldDB" id="A0A1E3RVS2"/>
<name>A0A1E3RVS2_9MYCO</name>
<feature type="region of interest" description="Disordered" evidence="1">
    <location>
        <begin position="434"/>
        <end position="473"/>
    </location>
</feature>